<evidence type="ECO:0000313" key="2">
    <source>
        <dbReference type="EMBL" id="RTE52905.1"/>
    </source>
</evidence>
<dbReference type="EMBL" id="RQPJ01000014">
    <property type="protein sequence ID" value="RTE52905.1"/>
    <property type="molecule type" value="Genomic_DNA"/>
</dbReference>
<dbReference type="AlphaFoldDB" id="A0A430K1A3"/>
<organism evidence="2 3">
    <name type="scientific">Arenibacter aquaticus</name>
    <dbReference type="NCBI Taxonomy" id="2489054"/>
    <lineage>
        <taxon>Bacteria</taxon>
        <taxon>Pseudomonadati</taxon>
        <taxon>Bacteroidota</taxon>
        <taxon>Flavobacteriia</taxon>
        <taxon>Flavobacteriales</taxon>
        <taxon>Flavobacteriaceae</taxon>
        <taxon>Arenibacter</taxon>
    </lineage>
</organism>
<dbReference type="Gene3D" id="3.40.50.720">
    <property type="entry name" value="NAD(P)-binding Rossmann-like Domain"/>
    <property type="match status" value="1"/>
</dbReference>
<protein>
    <submittedName>
        <fullName evidence="2">SDR family oxidoreductase</fullName>
    </submittedName>
</protein>
<dbReference type="PANTHER" id="PTHR42879">
    <property type="entry name" value="3-OXOACYL-(ACYL-CARRIER-PROTEIN) REDUCTASE"/>
    <property type="match status" value="1"/>
</dbReference>
<accession>A0A430K1A3</accession>
<dbReference type="Proteomes" id="UP000267585">
    <property type="component" value="Unassembled WGS sequence"/>
</dbReference>
<reference evidence="2 3" key="1">
    <citation type="submission" date="2018-11" db="EMBL/GenBank/DDBJ databases">
        <title>Arenibacter aquaticus sp.nov., a marine bacterium isolated from surface seawater in the South China Sea.</title>
        <authorList>
            <person name="Guo J."/>
            <person name="Sun J."/>
        </authorList>
    </citation>
    <scope>NUCLEOTIDE SEQUENCE [LARGE SCALE GENOMIC DNA]</scope>
    <source>
        <strain evidence="2 3">GUO666</strain>
    </source>
</reference>
<evidence type="ECO:0000256" key="1">
    <source>
        <dbReference type="ARBA" id="ARBA00006484"/>
    </source>
</evidence>
<gene>
    <name evidence="2" type="ORF">EHW67_14665</name>
</gene>
<dbReference type="InterPro" id="IPR002347">
    <property type="entry name" value="SDR_fam"/>
</dbReference>
<proteinExistence type="inferred from homology"/>
<dbReference type="InterPro" id="IPR036291">
    <property type="entry name" value="NAD(P)-bd_dom_sf"/>
</dbReference>
<dbReference type="PANTHER" id="PTHR42879:SF6">
    <property type="entry name" value="NADPH-DEPENDENT REDUCTASE BACG"/>
    <property type="match status" value="1"/>
</dbReference>
<evidence type="ECO:0000313" key="3">
    <source>
        <dbReference type="Proteomes" id="UP000267585"/>
    </source>
</evidence>
<dbReference type="SUPFAM" id="SSF51735">
    <property type="entry name" value="NAD(P)-binding Rossmann-fold domains"/>
    <property type="match status" value="1"/>
</dbReference>
<name>A0A430K1A3_9FLAO</name>
<comment type="similarity">
    <text evidence="1">Belongs to the short-chain dehydrogenases/reductases (SDR) family.</text>
</comment>
<dbReference type="InterPro" id="IPR050259">
    <property type="entry name" value="SDR"/>
</dbReference>
<dbReference type="RefSeq" id="WP_126163129.1">
    <property type="nucleotide sequence ID" value="NZ_RQPJ01000014.1"/>
</dbReference>
<sequence>MNISLIGKKAMIGGSSRGIGRAIAQQLAASGASVTVMARSEDKLNALVSSLPTNNGQKHQYLVVDYSNFEAYKKTITTFFKTNSVDILVNNTQGPAAGGALEKKVDDYQEAFDLLFKTVVYTTEMALKGMMAQNHGRIINIASVSVKEPLAYLSLSNSIRAAVVTWSKTLASDVGPYNITVNSTLTGYFNTERLKNLNATKAKSLGVPISEVEEQMLTQVPLRRFGDPAEYGQFVTFLASDQASFITGTNIPIDGGLLKSF</sequence>
<dbReference type="OrthoDB" id="9804774at2"/>
<dbReference type="PRINTS" id="PR00081">
    <property type="entry name" value="GDHRDH"/>
</dbReference>
<comment type="caution">
    <text evidence="2">The sequence shown here is derived from an EMBL/GenBank/DDBJ whole genome shotgun (WGS) entry which is preliminary data.</text>
</comment>
<dbReference type="Pfam" id="PF13561">
    <property type="entry name" value="adh_short_C2"/>
    <property type="match status" value="1"/>
</dbReference>
<keyword evidence="3" id="KW-1185">Reference proteome</keyword>